<dbReference type="Proteomes" id="UP000423756">
    <property type="component" value="Unassembled WGS sequence"/>
</dbReference>
<comment type="caution">
    <text evidence="2">The sequence shown here is derived from an EMBL/GenBank/DDBJ whole genome shotgun (WGS) entry which is preliminary data.</text>
</comment>
<dbReference type="AlphaFoldDB" id="A0A7V7NQ79"/>
<gene>
    <name evidence="2" type="ORF">F7Q91_21825</name>
</gene>
<name>A0A7V7NQ79_9VIBR</name>
<dbReference type="EMBL" id="VZPX01000064">
    <property type="protein sequence ID" value="KAB0470655.1"/>
    <property type="molecule type" value="Genomic_DNA"/>
</dbReference>
<evidence type="ECO:0000259" key="1">
    <source>
        <dbReference type="Pfam" id="PF20613"/>
    </source>
</evidence>
<accession>A0A7V7NQ79</accession>
<proteinExistence type="predicted"/>
<feature type="domain" description="HipA-like kinase" evidence="1">
    <location>
        <begin position="44"/>
        <end position="171"/>
    </location>
</feature>
<dbReference type="Pfam" id="PF20613">
    <property type="entry name" value="HipA_2"/>
    <property type="match status" value="1"/>
</dbReference>
<organism evidence="2 3">
    <name type="scientific">Vibrio chagasii</name>
    <dbReference type="NCBI Taxonomy" id="170679"/>
    <lineage>
        <taxon>Bacteria</taxon>
        <taxon>Pseudomonadati</taxon>
        <taxon>Pseudomonadota</taxon>
        <taxon>Gammaproteobacteria</taxon>
        <taxon>Vibrionales</taxon>
        <taxon>Vibrionaceae</taxon>
        <taxon>Vibrio</taxon>
    </lineage>
</organism>
<evidence type="ECO:0000313" key="2">
    <source>
        <dbReference type="EMBL" id="KAB0470655.1"/>
    </source>
</evidence>
<dbReference type="RefSeq" id="WP_137408871.1">
    <property type="nucleotide sequence ID" value="NZ_AP025465.1"/>
</dbReference>
<protein>
    <recommendedName>
        <fullName evidence="1">HipA-like kinase domain-containing protein</fullName>
    </recommendedName>
</protein>
<sequence>MDNVELARMLPGAVPFRDLNRNPTWRAHIQTESGIKPAFVKLIEPRSIFVECACALLGRELGLPIPKPSIVLITSEAISAFSEDQQVLAYGSEDVQHPSLLRMFSEDINHEKAFEVLAKHPQLLDVSVFDEWIANSDRHFSNILYGGDSDMYFIDHELAIPEALEVDKATNDNQLLRTYFSEINELDKHRVRKKVESDIIPQLNELPFALLSEKSGATQFLDDEDIVAVIDFLSVRLEHLRVLFDERIKLRQKEIVNL</sequence>
<dbReference type="GeneID" id="77341122"/>
<evidence type="ECO:0000313" key="3">
    <source>
        <dbReference type="Proteomes" id="UP000423756"/>
    </source>
</evidence>
<reference evidence="2 3" key="1">
    <citation type="submission" date="2019-09" db="EMBL/GenBank/DDBJ databases">
        <title>Draft genome sequences of 48 bacterial type strains from the CCUG.</title>
        <authorList>
            <person name="Tunovic T."/>
            <person name="Pineiro-Iglesias B."/>
            <person name="Unosson C."/>
            <person name="Inganas E."/>
            <person name="Ohlen M."/>
            <person name="Cardew S."/>
            <person name="Jensie-Markopoulos S."/>
            <person name="Salva-Serra F."/>
            <person name="Jaen-Luchoro D."/>
            <person name="Karlsson R."/>
            <person name="Svensson-Stadler L."/>
            <person name="Chun J."/>
            <person name="Moore E."/>
        </authorList>
    </citation>
    <scope>NUCLEOTIDE SEQUENCE [LARGE SCALE GENOMIC DNA]</scope>
    <source>
        <strain evidence="2 3">CCUG 48643</strain>
    </source>
</reference>
<dbReference type="InterPro" id="IPR046748">
    <property type="entry name" value="HipA_2"/>
</dbReference>